<proteinExistence type="predicted"/>
<dbReference type="AlphaFoldDB" id="B0ECH2"/>
<dbReference type="EMBL" id="DS548747">
    <property type="protein sequence ID" value="EDR27774.1"/>
    <property type="molecule type" value="Genomic_DNA"/>
</dbReference>
<dbReference type="Proteomes" id="UP000008076">
    <property type="component" value="Unassembled WGS sequence"/>
</dbReference>
<gene>
    <name evidence="1" type="ORF">EDI_204550</name>
</gene>
<protein>
    <submittedName>
        <fullName evidence="1">Uncharacterized protein</fullName>
    </submittedName>
</protein>
<dbReference type="KEGG" id="edi:EDI_204550"/>
<dbReference type="RefSeq" id="XP_001736000.1">
    <property type="nucleotide sequence ID" value="XM_001735948.1"/>
</dbReference>
<dbReference type="GeneID" id="5880979"/>
<accession>B0ECH2</accession>
<evidence type="ECO:0000313" key="2">
    <source>
        <dbReference type="Proteomes" id="UP000008076"/>
    </source>
</evidence>
<sequence>MLDIPIQKFTFNTFDLDFSIIEPLIYTMYELVGLDNRVITEALSPFRTKIYQKRYDSAIESLVIFFRSVEKLDDPPFELLYFIHCVGGFFHNVFSYEELNKLVCSIYGKIKTFYIFLPKHPFWSHDGKKSSYFNARLNDLYKLRDSNDKNIKTMKYPAYHYRLFTELVINDLLNRVNDQKYSEDNLNKLKIKSN</sequence>
<organism evidence="2">
    <name type="scientific">Entamoeba dispar (strain ATCC PRA-260 / SAW760)</name>
    <dbReference type="NCBI Taxonomy" id="370354"/>
    <lineage>
        <taxon>Eukaryota</taxon>
        <taxon>Amoebozoa</taxon>
        <taxon>Evosea</taxon>
        <taxon>Archamoebae</taxon>
        <taxon>Mastigamoebida</taxon>
        <taxon>Entamoebidae</taxon>
        <taxon>Entamoeba</taxon>
    </lineage>
</organism>
<reference evidence="2" key="1">
    <citation type="submission" date="2007-12" db="EMBL/GenBank/DDBJ databases">
        <title>Annotation of Entamoeba dispar SAW760.</title>
        <authorList>
            <person name="Lorenzi H."/>
            <person name="Inman J."/>
            <person name="Schobel S."/>
            <person name="Amedeo P."/>
            <person name="Caler E."/>
        </authorList>
    </citation>
    <scope>NUCLEOTIDE SEQUENCE [LARGE SCALE GENOMIC DNA]</scope>
    <source>
        <strain evidence="2">ATCC PRA-260 / SAW760</strain>
    </source>
</reference>
<name>B0ECH2_ENTDS</name>
<keyword evidence="2" id="KW-1185">Reference proteome</keyword>
<evidence type="ECO:0000313" key="1">
    <source>
        <dbReference type="EMBL" id="EDR27774.1"/>
    </source>
</evidence>
<dbReference type="VEuPathDB" id="AmoebaDB:EDI_204550"/>